<accession>A0ABN4NIY8</accession>
<organism evidence="1 2">
    <name type="scientific">Geobacillus subterraneus</name>
    <dbReference type="NCBI Taxonomy" id="129338"/>
    <lineage>
        <taxon>Bacteria</taxon>
        <taxon>Bacillati</taxon>
        <taxon>Bacillota</taxon>
        <taxon>Bacilli</taxon>
        <taxon>Bacillales</taxon>
        <taxon>Anoxybacillaceae</taxon>
        <taxon>Geobacillus</taxon>
    </lineage>
</organism>
<evidence type="ECO:0000313" key="1">
    <source>
        <dbReference type="EMBL" id="AMX82910.1"/>
    </source>
</evidence>
<evidence type="ECO:0008006" key="3">
    <source>
        <dbReference type="Google" id="ProtNLM"/>
    </source>
</evidence>
<protein>
    <recommendedName>
        <fullName evidence="3">YqzE family protein</fullName>
    </recommendedName>
</protein>
<evidence type="ECO:0000313" key="2">
    <source>
        <dbReference type="Proteomes" id="UP000076226"/>
    </source>
</evidence>
<dbReference type="RefSeq" id="WP_063165287.1">
    <property type="nucleotide sequence ID" value="NZ_CP014342.1"/>
</dbReference>
<reference evidence="1 2" key="1">
    <citation type="submission" date="2016-02" db="EMBL/GenBank/DDBJ databases">
        <title>Complete genome sequence of Geobacillus subterraneus KCTC 3922T.</title>
        <authorList>
            <person name="Lee D.-W."/>
            <person name="Lee Y.-J."/>
            <person name="Lee S.-J."/>
            <person name="Park G.-S."/>
            <person name="Lee S.-J."/>
            <person name="Shin J.-H."/>
        </authorList>
    </citation>
    <scope>NUCLEOTIDE SEQUENCE [LARGE SCALE GENOMIC DNA]</scope>
    <source>
        <strain evidence="1 2">KCTC 3922</strain>
    </source>
</reference>
<gene>
    <name evidence="1" type="ORF">GS3922_04005</name>
</gene>
<dbReference type="Pfam" id="PF14038">
    <property type="entry name" value="YqzE"/>
    <property type="match status" value="1"/>
</dbReference>
<dbReference type="Proteomes" id="UP000076226">
    <property type="component" value="Chromosome"/>
</dbReference>
<dbReference type="EMBL" id="CP014342">
    <property type="protein sequence ID" value="AMX82910.1"/>
    <property type="molecule type" value="Genomic_DNA"/>
</dbReference>
<sequence>MAVNDYVKFVTQQFVAYTDMPKEERTRRRSERKQEQPPLSYRLFGLMPLSLRLLLRRRP</sequence>
<name>A0ABN4NIY8_9BACL</name>
<proteinExistence type="predicted"/>
<keyword evidence="2" id="KW-1185">Reference proteome</keyword>
<dbReference type="InterPro" id="IPR025622">
    <property type="entry name" value="YqzE"/>
</dbReference>